<feature type="transmembrane region" description="Helical" evidence="1">
    <location>
        <begin position="239"/>
        <end position="258"/>
    </location>
</feature>
<dbReference type="OrthoDB" id="37230at2157"/>
<evidence type="ECO:0000313" key="3">
    <source>
        <dbReference type="Proteomes" id="UP000193404"/>
    </source>
</evidence>
<dbReference type="Proteomes" id="UP000193404">
    <property type="component" value="Chromosome"/>
</dbReference>
<sequence length="350" mass="39585">MNKEGLLLFSIVLTTLSPAILGTTHLSIYIVIPSLFLGFIIAYLTYLLVNVKWSEQGLYYYARETHPFLGYIFLISWLASYYLYVIYTAIYIPYYVLGIYGIDAILLSLTVIILAVICTLNSFLPLFFVIAFSQLLLILPIGWRASIGVVMPVQSLFTNILSSSLIVVCITLVTFIKSERKFSFLIPLGFLVSSIPLVYSSFLSYDQIAIYGEAIGNFGLIFAEFYMMRNLFLGFNKNIILFPLSLIAIILVLIGNIVNYSLFYIILIVPSLSLLYLSLFSSFISIFKFFSKFSIRLLGLISLLLFAYGDYSVISTTKGFLFLEAIFSIITVIIVGLALYMRNIRRISKD</sequence>
<proteinExistence type="predicted"/>
<name>A0A1W6JWK2_9CREN</name>
<evidence type="ECO:0000313" key="2">
    <source>
        <dbReference type="EMBL" id="ARM74625.1"/>
    </source>
</evidence>
<reference evidence="2 3" key="1">
    <citation type="submission" date="2017-03" db="EMBL/GenBank/DDBJ databases">
        <title>Sulfur activation and transportation mechanism of thermophilic Archaea Acidianus manzaensis YN-25.</title>
        <authorList>
            <person name="Ma Y."/>
            <person name="Yang Y."/>
            <person name="Xia J."/>
        </authorList>
    </citation>
    <scope>NUCLEOTIDE SEQUENCE [LARGE SCALE GENOMIC DNA]</scope>
    <source>
        <strain evidence="2 3">YN-25</strain>
    </source>
</reference>
<accession>A0A1W6JWK2</accession>
<feature type="transmembrane region" description="Helical" evidence="1">
    <location>
        <begin position="123"/>
        <end position="143"/>
    </location>
</feature>
<dbReference type="KEGG" id="aman:B6F84_00355"/>
<feature type="transmembrane region" description="Helical" evidence="1">
    <location>
        <begin position="68"/>
        <end position="87"/>
    </location>
</feature>
<evidence type="ECO:0008006" key="4">
    <source>
        <dbReference type="Google" id="ProtNLM"/>
    </source>
</evidence>
<feature type="transmembrane region" description="Helical" evidence="1">
    <location>
        <begin position="155"/>
        <end position="175"/>
    </location>
</feature>
<feature type="transmembrane region" description="Helical" evidence="1">
    <location>
        <begin position="320"/>
        <end position="340"/>
    </location>
</feature>
<feature type="transmembrane region" description="Helical" evidence="1">
    <location>
        <begin position="208"/>
        <end position="227"/>
    </location>
</feature>
<evidence type="ECO:0000256" key="1">
    <source>
        <dbReference type="SAM" id="Phobius"/>
    </source>
</evidence>
<dbReference type="GeneID" id="41589322"/>
<organism evidence="2 3">
    <name type="scientific">Acidianus manzaensis</name>
    <dbReference type="NCBI Taxonomy" id="282676"/>
    <lineage>
        <taxon>Archaea</taxon>
        <taxon>Thermoproteota</taxon>
        <taxon>Thermoprotei</taxon>
        <taxon>Sulfolobales</taxon>
        <taxon>Sulfolobaceae</taxon>
        <taxon>Acidianus</taxon>
    </lineage>
</organism>
<keyword evidence="1" id="KW-1133">Transmembrane helix</keyword>
<dbReference type="EMBL" id="CP020477">
    <property type="protein sequence ID" value="ARM74625.1"/>
    <property type="molecule type" value="Genomic_DNA"/>
</dbReference>
<keyword evidence="1" id="KW-0812">Transmembrane</keyword>
<dbReference type="RefSeq" id="WP_148690371.1">
    <property type="nucleotide sequence ID" value="NZ_CP020477.1"/>
</dbReference>
<keyword evidence="1" id="KW-0472">Membrane</keyword>
<feature type="transmembrane region" description="Helical" evidence="1">
    <location>
        <begin position="182"/>
        <end position="202"/>
    </location>
</feature>
<feature type="transmembrane region" description="Helical" evidence="1">
    <location>
        <begin position="297"/>
        <end position="314"/>
    </location>
</feature>
<gene>
    <name evidence="2" type="ORF">B6F84_00355</name>
</gene>
<feature type="transmembrane region" description="Helical" evidence="1">
    <location>
        <begin position="28"/>
        <end position="48"/>
    </location>
</feature>
<feature type="transmembrane region" description="Helical" evidence="1">
    <location>
        <begin position="264"/>
        <end position="290"/>
    </location>
</feature>
<keyword evidence="3" id="KW-1185">Reference proteome</keyword>
<protein>
    <recommendedName>
        <fullName evidence="4">Spore germination protein</fullName>
    </recommendedName>
</protein>
<feature type="transmembrane region" description="Helical" evidence="1">
    <location>
        <begin position="93"/>
        <end position="116"/>
    </location>
</feature>
<dbReference type="AlphaFoldDB" id="A0A1W6JWK2"/>